<feature type="chain" id="PRO_5047067759" evidence="1">
    <location>
        <begin position="19"/>
        <end position="275"/>
    </location>
</feature>
<reference evidence="3" key="1">
    <citation type="journal article" date="2019" name="Int. J. Syst. Evol. Microbiol.">
        <title>The Global Catalogue of Microorganisms (GCM) 10K type strain sequencing project: providing services to taxonomists for standard genome sequencing and annotation.</title>
        <authorList>
            <consortium name="The Broad Institute Genomics Platform"/>
            <consortium name="The Broad Institute Genome Sequencing Center for Infectious Disease"/>
            <person name="Wu L."/>
            <person name="Ma J."/>
        </authorList>
    </citation>
    <scope>NUCLEOTIDE SEQUENCE [LARGE SCALE GENOMIC DNA]</scope>
    <source>
        <strain evidence="3">DT28</strain>
    </source>
</reference>
<feature type="signal peptide" evidence="1">
    <location>
        <begin position="1"/>
        <end position="18"/>
    </location>
</feature>
<dbReference type="RefSeq" id="WP_377334713.1">
    <property type="nucleotide sequence ID" value="NZ_JBHSGB010000012.1"/>
</dbReference>
<keyword evidence="1" id="KW-0732">Signal</keyword>
<evidence type="ECO:0000256" key="1">
    <source>
        <dbReference type="SAM" id="SignalP"/>
    </source>
</evidence>
<gene>
    <name evidence="2" type="ORF">ACFO3I_13505</name>
</gene>
<proteinExistence type="predicted"/>
<dbReference type="EMBL" id="JBHSGB010000012">
    <property type="protein sequence ID" value="MFC4656025.1"/>
    <property type="molecule type" value="Genomic_DNA"/>
</dbReference>
<evidence type="ECO:0000313" key="3">
    <source>
        <dbReference type="Proteomes" id="UP001595962"/>
    </source>
</evidence>
<evidence type="ECO:0000313" key="2">
    <source>
        <dbReference type="EMBL" id="MFC4656025.1"/>
    </source>
</evidence>
<keyword evidence="3" id="KW-1185">Reference proteome</keyword>
<dbReference type="Proteomes" id="UP001595962">
    <property type="component" value="Unassembled WGS sequence"/>
</dbReference>
<dbReference type="InterPro" id="IPR021393">
    <property type="entry name" value="DUF3034"/>
</dbReference>
<protein>
    <submittedName>
        <fullName evidence="2">DUF3034 family protein</fullName>
    </submittedName>
</protein>
<comment type="caution">
    <text evidence="2">The sequence shown here is derived from an EMBL/GenBank/DDBJ whole genome shotgun (WGS) entry which is preliminary data.</text>
</comment>
<dbReference type="Pfam" id="PF11231">
    <property type="entry name" value="DUF3034"/>
    <property type="match status" value="1"/>
</dbReference>
<name>A0ABV9JP40_9GAMM</name>
<accession>A0ABV9JP40</accession>
<sequence>MNKALSLLCLALSMPVLAAADKVIATGGATSIEGAAGGGIVPWAVINGYASSEQWSVNTFASTVQVDDFSLHNVGLGLSYDDRWEWSFARQKFQLDSLGGELRQDVWGVKYRLAGELLYSSMPQLSLGLQYKKHRDFTLPAAVGAAEDSGVDYYLAASKVFFHSTAGRNVLLNATLRNTDANQIGLLGFGGQGAERKWLLEASAVLLLDYQWALGTEFRQKPNQLGFADEQHWRDLFAAYFVNKHLSVVLGFVDLGDIAGFQAQDGWYLSLEGTW</sequence>
<organism evidence="2 3">
    <name type="scientific">Rheinheimera marina</name>
    <dbReference type="NCBI Taxonomy" id="1774958"/>
    <lineage>
        <taxon>Bacteria</taxon>
        <taxon>Pseudomonadati</taxon>
        <taxon>Pseudomonadota</taxon>
        <taxon>Gammaproteobacteria</taxon>
        <taxon>Chromatiales</taxon>
        <taxon>Chromatiaceae</taxon>
        <taxon>Rheinheimera</taxon>
    </lineage>
</organism>